<name>A0A9N9P0X2_9GLOM</name>
<evidence type="ECO:0000313" key="2">
    <source>
        <dbReference type="Proteomes" id="UP000789396"/>
    </source>
</evidence>
<protein>
    <submittedName>
        <fullName evidence="1">7845_t:CDS:1</fullName>
    </submittedName>
</protein>
<keyword evidence="2" id="KW-1185">Reference proteome</keyword>
<feature type="non-terminal residue" evidence="1">
    <location>
        <position position="1"/>
    </location>
</feature>
<gene>
    <name evidence="1" type="ORF">RFULGI_LOCUS16823</name>
</gene>
<organism evidence="1 2">
    <name type="scientific">Racocetra fulgida</name>
    <dbReference type="NCBI Taxonomy" id="60492"/>
    <lineage>
        <taxon>Eukaryota</taxon>
        <taxon>Fungi</taxon>
        <taxon>Fungi incertae sedis</taxon>
        <taxon>Mucoromycota</taxon>
        <taxon>Glomeromycotina</taxon>
        <taxon>Glomeromycetes</taxon>
        <taxon>Diversisporales</taxon>
        <taxon>Gigasporaceae</taxon>
        <taxon>Racocetra</taxon>
    </lineage>
</organism>
<reference evidence="1" key="1">
    <citation type="submission" date="2021-06" db="EMBL/GenBank/DDBJ databases">
        <authorList>
            <person name="Kallberg Y."/>
            <person name="Tangrot J."/>
            <person name="Rosling A."/>
        </authorList>
    </citation>
    <scope>NUCLEOTIDE SEQUENCE</scope>
    <source>
        <strain evidence="1">IN212</strain>
    </source>
</reference>
<proteinExistence type="predicted"/>
<dbReference type="AlphaFoldDB" id="A0A9N9P0X2"/>
<sequence>DIIIPLYLGILDEELNEDRISYILIQVKNHSTNNRGYEYLKSATTCLSPAYIGIEDLPYMPFLSLYLQLGAKSELADVPSKSTTTRNMDSCKRKIAKVLEDYETDAERTGKEFIKKIRHGKKEDSDASSAEIKEFREYFQISLGLFGLSSDIYNCLGQSTPVSRTSSSTKVNDLTNSLKHLLSAWVDPVMGESQETMEIVK</sequence>
<dbReference type="EMBL" id="CAJVPZ010062198">
    <property type="protein sequence ID" value="CAG8791868.1"/>
    <property type="molecule type" value="Genomic_DNA"/>
</dbReference>
<comment type="caution">
    <text evidence="1">The sequence shown here is derived from an EMBL/GenBank/DDBJ whole genome shotgun (WGS) entry which is preliminary data.</text>
</comment>
<dbReference type="OrthoDB" id="2411761at2759"/>
<evidence type="ECO:0000313" key="1">
    <source>
        <dbReference type="EMBL" id="CAG8791868.1"/>
    </source>
</evidence>
<feature type="non-terminal residue" evidence="1">
    <location>
        <position position="201"/>
    </location>
</feature>
<dbReference type="Proteomes" id="UP000789396">
    <property type="component" value="Unassembled WGS sequence"/>
</dbReference>
<accession>A0A9N9P0X2</accession>